<sequence length="116" mass="12542">MTTDATGFAPAQPHDQAQAGAEPGDVLADIAGMLRELLEEYGFDEAEIGRETTFHDDLELESIDLVTLSGSLREHYGDRVNFAEFVADLELDEIIALTVGQLVDFVVASLRSTEAG</sequence>
<evidence type="ECO:0000256" key="1">
    <source>
        <dbReference type="SAM" id="MobiDB-lite"/>
    </source>
</evidence>
<dbReference type="SUPFAM" id="SSF47336">
    <property type="entry name" value="ACP-like"/>
    <property type="match status" value="1"/>
</dbReference>
<evidence type="ECO:0000313" key="3">
    <source>
        <dbReference type="EMBL" id="QPP06096.1"/>
    </source>
</evidence>
<protein>
    <submittedName>
        <fullName evidence="3">Acyl carrier protein</fullName>
    </submittedName>
</protein>
<accession>A0A7T1T472</accession>
<dbReference type="EMBL" id="CP048882">
    <property type="protein sequence ID" value="QPP06096.1"/>
    <property type="molecule type" value="Genomic_DNA"/>
</dbReference>
<organism evidence="3 4">
    <name type="scientific">Streptomyces bathyalis</name>
    <dbReference type="NCBI Taxonomy" id="2710756"/>
    <lineage>
        <taxon>Bacteria</taxon>
        <taxon>Bacillati</taxon>
        <taxon>Actinomycetota</taxon>
        <taxon>Actinomycetes</taxon>
        <taxon>Kitasatosporales</taxon>
        <taxon>Streptomycetaceae</taxon>
        <taxon>Streptomyces</taxon>
    </lineage>
</organism>
<evidence type="ECO:0000259" key="2">
    <source>
        <dbReference type="Pfam" id="PF00550"/>
    </source>
</evidence>
<feature type="region of interest" description="Disordered" evidence="1">
    <location>
        <begin position="1"/>
        <end position="22"/>
    </location>
</feature>
<dbReference type="InterPro" id="IPR009081">
    <property type="entry name" value="PP-bd_ACP"/>
</dbReference>
<proteinExistence type="predicted"/>
<dbReference type="Pfam" id="PF00550">
    <property type="entry name" value="PP-binding"/>
    <property type="match status" value="1"/>
</dbReference>
<gene>
    <name evidence="3" type="ORF">G4Z16_06450</name>
</gene>
<dbReference type="KEGG" id="sbat:G4Z16_06450"/>
<evidence type="ECO:0000313" key="4">
    <source>
        <dbReference type="Proteomes" id="UP000595046"/>
    </source>
</evidence>
<reference evidence="4" key="1">
    <citation type="submission" date="2020-02" db="EMBL/GenBank/DDBJ databases">
        <title>Streptomyces sp. ASO4wet.</title>
        <authorList>
            <person name="Risdian C."/>
            <person name="Landwehr W."/>
            <person name="Schupp P."/>
            <person name="Wink J."/>
        </authorList>
    </citation>
    <scope>NUCLEOTIDE SEQUENCE [LARGE SCALE GENOMIC DNA]</scope>
    <source>
        <strain evidence="4">ASO4wet</strain>
    </source>
</reference>
<feature type="domain" description="Carrier" evidence="2">
    <location>
        <begin position="37"/>
        <end position="89"/>
    </location>
</feature>
<name>A0A7T1T472_9ACTN</name>
<dbReference type="Proteomes" id="UP000595046">
    <property type="component" value="Chromosome"/>
</dbReference>
<keyword evidence="4" id="KW-1185">Reference proteome</keyword>
<dbReference type="AlphaFoldDB" id="A0A7T1T472"/>
<dbReference type="InterPro" id="IPR036736">
    <property type="entry name" value="ACP-like_sf"/>
</dbReference>
<dbReference type="Gene3D" id="1.10.1200.10">
    <property type="entry name" value="ACP-like"/>
    <property type="match status" value="1"/>
</dbReference>